<dbReference type="GO" id="GO:0008270">
    <property type="term" value="F:zinc ion binding"/>
    <property type="evidence" value="ECO:0007669"/>
    <property type="project" value="InterPro"/>
</dbReference>
<organism evidence="7 8">
    <name type="scientific">Hyaloscypha bicolor E</name>
    <dbReference type="NCBI Taxonomy" id="1095630"/>
    <lineage>
        <taxon>Eukaryota</taxon>
        <taxon>Fungi</taxon>
        <taxon>Dikarya</taxon>
        <taxon>Ascomycota</taxon>
        <taxon>Pezizomycotina</taxon>
        <taxon>Leotiomycetes</taxon>
        <taxon>Helotiales</taxon>
        <taxon>Hyaloscyphaceae</taxon>
        <taxon>Hyaloscypha</taxon>
        <taxon>Hyaloscypha bicolor</taxon>
    </lineage>
</organism>
<dbReference type="PROSITE" id="PS50048">
    <property type="entry name" value="ZN2_CY6_FUNGAL_2"/>
    <property type="match status" value="1"/>
</dbReference>
<keyword evidence="3" id="KW-0804">Transcription</keyword>
<evidence type="ECO:0000256" key="5">
    <source>
        <dbReference type="SAM" id="MobiDB-lite"/>
    </source>
</evidence>
<dbReference type="InParanoid" id="A0A2J6TCA5"/>
<keyword evidence="2" id="KW-0805">Transcription regulation</keyword>
<evidence type="ECO:0000256" key="1">
    <source>
        <dbReference type="ARBA" id="ARBA00022723"/>
    </source>
</evidence>
<dbReference type="Pfam" id="PF00172">
    <property type="entry name" value="Zn_clus"/>
    <property type="match status" value="1"/>
</dbReference>
<dbReference type="Pfam" id="PF04082">
    <property type="entry name" value="Fungal_trans"/>
    <property type="match status" value="1"/>
</dbReference>
<evidence type="ECO:0000256" key="3">
    <source>
        <dbReference type="ARBA" id="ARBA00023163"/>
    </source>
</evidence>
<dbReference type="GO" id="GO:0003677">
    <property type="term" value="F:DNA binding"/>
    <property type="evidence" value="ECO:0007669"/>
    <property type="project" value="InterPro"/>
</dbReference>
<feature type="region of interest" description="Disordered" evidence="5">
    <location>
        <begin position="1"/>
        <end position="33"/>
    </location>
</feature>
<protein>
    <recommendedName>
        <fullName evidence="6">Zn(2)-C6 fungal-type domain-containing protein</fullName>
    </recommendedName>
</protein>
<dbReference type="InterPro" id="IPR036864">
    <property type="entry name" value="Zn2-C6_fun-type_DNA-bd_sf"/>
</dbReference>
<evidence type="ECO:0000256" key="2">
    <source>
        <dbReference type="ARBA" id="ARBA00023015"/>
    </source>
</evidence>
<dbReference type="Proteomes" id="UP000235371">
    <property type="component" value="Unassembled WGS sequence"/>
</dbReference>
<feature type="compositionally biased region" description="Polar residues" evidence="5">
    <location>
        <begin position="113"/>
        <end position="125"/>
    </location>
</feature>
<dbReference type="SMART" id="SM00066">
    <property type="entry name" value="GAL4"/>
    <property type="match status" value="1"/>
</dbReference>
<dbReference type="InterPro" id="IPR001138">
    <property type="entry name" value="Zn2Cys6_DnaBD"/>
</dbReference>
<dbReference type="PANTHER" id="PTHR47424:SF6">
    <property type="entry name" value="PROLINE UTILIZATION TRANS-ACTIVATOR"/>
    <property type="match status" value="1"/>
</dbReference>
<dbReference type="SMART" id="SM00906">
    <property type="entry name" value="Fungal_trans"/>
    <property type="match status" value="1"/>
</dbReference>
<dbReference type="STRING" id="1095630.A0A2J6TCA5"/>
<gene>
    <name evidence="7" type="ORF">K444DRAFT_527844</name>
</gene>
<dbReference type="PANTHER" id="PTHR47424">
    <property type="entry name" value="REGULATORY PROTEIN GAL4"/>
    <property type="match status" value="1"/>
</dbReference>
<dbReference type="RefSeq" id="XP_024737555.1">
    <property type="nucleotide sequence ID" value="XM_024874663.1"/>
</dbReference>
<evidence type="ECO:0000313" key="8">
    <source>
        <dbReference type="Proteomes" id="UP000235371"/>
    </source>
</evidence>
<dbReference type="AlphaFoldDB" id="A0A2J6TCA5"/>
<name>A0A2J6TCA5_9HELO</name>
<dbReference type="Gene3D" id="4.10.240.10">
    <property type="entry name" value="Zn(2)-C6 fungal-type DNA-binding domain"/>
    <property type="match status" value="1"/>
</dbReference>
<dbReference type="CDD" id="cd00067">
    <property type="entry name" value="GAL4"/>
    <property type="match status" value="1"/>
</dbReference>
<dbReference type="CDD" id="cd12148">
    <property type="entry name" value="fungal_TF_MHR"/>
    <property type="match status" value="1"/>
</dbReference>
<keyword evidence="8" id="KW-1185">Reference proteome</keyword>
<dbReference type="InterPro" id="IPR051127">
    <property type="entry name" value="Fungal_SecMet_Regulators"/>
</dbReference>
<dbReference type="OrthoDB" id="3990906at2759"/>
<dbReference type="EMBL" id="KZ613788">
    <property type="protein sequence ID" value="PMD60651.1"/>
    <property type="molecule type" value="Genomic_DNA"/>
</dbReference>
<keyword evidence="4" id="KW-0539">Nucleus</keyword>
<evidence type="ECO:0000259" key="6">
    <source>
        <dbReference type="PROSITE" id="PS50048"/>
    </source>
</evidence>
<dbReference type="GO" id="GO:0006351">
    <property type="term" value="P:DNA-templated transcription"/>
    <property type="evidence" value="ECO:0007669"/>
    <property type="project" value="InterPro"/>
</dbReference>
<dbReference type="SUPFAM" id="SSF57701">
    <property type="entry name" value="Zn2/Cys6 DNA-binding domain"/>
    <property type="match status" value="1"/>
</dbReference>
<keyword evidence="1" id="KW-0479">Metal-binding</keyword>
<accession>A0A2J6TCA5</accession>
<dbReference type="GO" id="GO:0000981">
    <property type="term" value="F:DNA-binding transcription factor activity, RNA polymerase II-specific"/>
    <property type="evidence" value="ECO:0007669"/>
    <property type="project" value="InterPro"/>
</dbReference>
<dbReference type="InterPro" id="IPR007219">
    <property type="entry name" value="XnlR_reg_dom"/>
</dbReference>
<sequence>MSIRSQNSAPETEGVRLPPNPRRRKVPTGERKRATQACNACNIRRVKCSGEEPCSRCISSSRVCKYPPPKERVLVPKETYEELQARCMLLERCLTDAVPSESNREVLVAKWSKSAQTTEPAHSNGSPPPDEQGEAGDGRILRDAEGQSRYLGESSGAAFIDRLREFVGTVFPLLERRDGWSLPLQDEIFTSLLGRYHTHDSRPLMLPNIDPFFLPEPEEISKLVSIFRFYAGDGSGLSQCGGIYYWGNLEQLQEKARRQAARITEMGEGMDTLCNLNAIMALACQYDPSLGLPWETHPGETFFARAKFFLINPMEDTSLSYMRGLCLMGQYLLGLYRRDAAFTYIGLAVRISVIHGLHKAGRSEEQTKREFWNTFILDRWLSCLMGRPTTLPREAITVDMPVDIDLPLATGLRAHAQLALIMDEIVNSVYGIASTGLNYPQTLTRADTALQKLSLWKADLPSSLQVQGEIEAGERASLVLHMIYNQLIILCTRPSLFQAAKQSVAAKYLPTYQHRQTWNASHVETCAAAAHEITGLVQRLLLTNHTAVLFDYHFPFNAAIVLELASLLNDAAEHTDSINILVGYLQKAGDQRNESAADCARIVMEFGDVVTRLKSQSQKSRNGMQGEVHAGSVGYITNNTEGQETQEEQAATYEELLSWFTEGLT</sequence>
<dbReference type="GeneID" id="36582743"/>
<evidence type="ECO:0000256" key="4">
    <source>
        <dbReference type="ARBA" id="ARBA00023242"/>
    </source>
</evidence>
<proteinExistence type="predicted"/>
<feature type="compositionally biased region" description="Polar residues" evidence="5">
    <location>
        <begin position="1"/>
        <end position="10"/>
    </location>
</feature>
<feature type="domain" description="Zn(2)-C6 fungal-type" evidence="6">
    <location>
        <begin position="37"/>
        <end position="66"/>
    </location>
</feature>
<evidence type="ECO:0000313" key="7">
    <source>
        <dbReference type="EMBL" id="PMD60651.1"/>
    </source>
</evidence>
<reference evidence="7 8" key="1">
    <citation type="submission" date="2016-04" db="EMBL/GenBank/DDBJ databases">
        <title>A degradative enzymes factory behind the ericoid mycorrhizal symbiosis.</title>
        <authorList>
            <consortium name="DOE Joint Genome Institute"/>
            <person name="Martino E."/>
            <person name="Morin E."/>
            <person name="Grelet G."/>
            <person name="Kuo A."/>
            <person name="Kohler A."/>
            <person name="Daghino S."/>
            <person name="Barry K."/>
            <person name="Choi C."/>
            <person name="Cichocki N."/>
            <person name="Clum A."/>
            <person name="Copeland A."/>
            <person name="Hainaut M."/>
            <person name="Haridas S."/>
            <person name="Labutti K."/>
            <person name="Lindquist E."/>
            <person name="Lipzen A."/>
            <person name="Khouja H.-R."/>
            <person name="Murat C."/>
            <person name="Ohm R."/>
            <person name="Olson A."/>
            <person name="Spatafora J."/>
            <person name="Veneault-Fourrey C."/>
            <person name="Henrissat B."/>
            <person name="Grigoriev I."/>
            <person name="Martin F."/>
            <person name="Perotto S."/>
        </authorList>
    </citation>
    <scope>NUCLEOTIDE SEQUENCE [LARGE SCALE GENOMIC DNA]</scope>
    <source>
        <strain evidence="7 8">E</strain>
    </source>
</reference>
<feature type="region of interest" description="Disordered" evidence="5">
    <location>
        <begin position="110"/>
        <end position="137"/>
    </location>
</feature>